<reference evidence="1 2" key="1">
    <citation type="submission" date="2017-12" db="EMBL/GenBank/DDBJ databases">
        <title>Integrating genomic resources of turbot (Scophthalmus maximus) in depth evaluation of genetic and physical mapping variation across individuals.</title>
        <authorList>
            <person name="Martinez P."/>
        </authorList>
    </citation>
    <scope>NUCLEOTIDE SEQUENCE [LARGE SCALE GENOMIC DNA]</scope>
</reference>
<name>A0A2U9CQR4_SCOMX</name>
<proteinExistence type="predicted"/>
<gene>
    <name evidence="1" type="ORF">SMAX5B_020639</name>
</gene>
<feature type="non-terminal residue" evidence="1">
    <location>
        <position position="1"/>
    </location>
</feature>
<evidence type="ECO:0000313" key="1">
    <source>
        <dbReference type="EMBL" id="AWP18179.1"/>
    </source>
</evidence>
<dbReference type="EMBL" id="CP026260">
    <property type="protein sequence ID" value="AWP18179.1"/>
    <property type="molecule type" value="Genomic_DNA"/>
</dbReference>
<protein>
    <submittedName>
        <fullName evidence="1">Uncharacterized protein</fullName>
    </submittedName>
</protein>
<dbReference type="Proteomes" id="UP000246464">
    <property type="component" value="Chromosome 18"/>
</dbReference>
<accession>A0A2U9CQR4</accession>
<keyword evidence="2" id="KW-1185">Reference proteome</keyword>
<evidence type="ECO:0000313" key="2">
    <source>
        <dbReference type="Proteomes" id="UP000246464"/>
    </source>
</evidence>
<organism evidence="1 2">
    <name type="scientific">Scophthalmus maximus</name>
    <name type="common">Turbot</name>
    <name type="synonym">Psetta maxima</name>
    <dbReference type="NCBI Taxonomy" id="52904"/>
    <lineage>
        <taxon>Eukaryota</taxon>
        <taxon>Metazoa</taxon>
        <taxon>Chordata</taxon>
        <taxon>Craniata</taxon>
        <taxon>Vertebrata</taxon>
        <taxon>Euteleostomi</taxon>
        <taxon>Actinopterygii</taxon>
        <taxon>Neopterygii</taxon>
        <taxon>Teleostei</taxon>
        <taxon>Neoteleostei</taxon>
        <taxon>Acanthomorphata</taxon>
        <taxon>Carangaria</taxon>
        <taxon>Pleuronectiformes</taxon>
        <taxon>Pleuronectoidei</taxon>
        <taxon>Scophthalmidae</taxon>
        <taxon>Scophthalmus</taxon>
    </lineage>
</organism>
<sequence>ELLAADETQKQNQSSGRFFMRSIMKFLKSLTQLDVCSNEDYKSPREPHEAHLRQFQHFDENLFIETRRTEGIEDDAAAMTSDPEQRHLTFCRPH</sequence>
<dbReference type="AlphaFoldDB" id="A0A2U9CQR4"/>